<feature type="region of interest" description="Disordered" evidence="3">
    <location>
        <begin position="28"/>
        <end position="57"/>
    </location>
</feature>
<proteinExistence type="inferred from homology"/>
<dbReference type="EMBL" id="MTYJ01000281">
    <property type="protein sequence ID" value="OWA52696.1"/>
    <property type="molecule type" value="Genomic_DNA"/>
</dbReference>
<dbReference type="AlphaFoldDB" id="A0A9X6NHI9"/>
<keyword evidence="2" id="KW-0339">Growth factor</keyword>
<dbReference type="Pfam" id="PF00243">
    <property type="entry name" value="NGF"/>
    <property type="match status" value="1"/>
</dbReference>
<dbReference type="InterPro" id="IPR020408">
    <property type="entry name" value="Nerve_growth_factor-like"/>
</dbReference>
<protein>
    <recommendedName>
        <fullName evidence="5">Nerve growth factor-related domain-containing protein</fullName>
    </recommendedName>
</protein>
<evidence type="ECO:0000256" key="1">
    <source>
        <dbReference type="ARBA" id="ARBA00010783"/>
    </source>
</evidence>
<sequence>MERPSGVVATVLLFTLFLLPGAISSQPTSEAAAGIPDQSEPRNGEPSPATEEGNNRIPRQLLKRSLIPVQTAHPLAVPNPIAACKVTTKWTVLSTAQDIFGNTVHVLPEFEQHGGIVEQIFHERFCEQPEKSPATDWLSTPFQDRAGSGRAGSGRAGSGQAGPGGIGWGGIGPGRAGPGRIGPGRVGSGRAGSDPVGPAHAAQCRGVDEAQYRGFCMTQHTYTYAYVVNQRGLEGWNVIRIRGGCECGLFEKATVSENDVVAYLKQSN</sequence>
<gene>
    <name evidence="6" type="ORF">BV898_17141</name>
</gene>
<comment type="caution">
    <text evidence="6">The sequence shown here is derived from an EMBL/GenBank/DDBJ whole genome shotgun (WGS) entry which is preliminary data.</text>
</comment>
<accession>A0A9X6NHI9</accession>
<dbReference type="GO" id="GO:0008083">
    <property type="term" value="F:growth factor activity"/>
    <property type="evidence" value="ECO:0007669"/>
    <property type="project" value="UniProtKB-KW"/>
</dbReference>
<dbReference type="OrthoDB" id="10040891at2759"/>
<evidence type="ECO:0000313" key="6">
    <source>
        <dbReference type="EMBL" id="OWA52696.1"/>
    </source>
</evidence>
<comment type="similarity">
    <text evidence="1">Belongs to the NGF-beta family.</text>
</comment>
<dbReference type="GO" id="GO:0007169">
    <property type="term" value="P:cell surface receptor protein tyrosine kinase signaling pathway"/>
    <property type="evidence" value="ECO:0007669"/>
    <property type="project" value="TreeGrafter"/>
</dbReference>
<feature type="signal peptide" evidence="4">
    <location>
        <begin position="1"/>
        <end position="25"/>
    </location>
</feature>
<keyword evidence="7" id="KW-1185">Reference proteome</keyword>
<name>A0A9X6NHI9_HYPEX</name>
<dbReference type="Gene3D" id="2.10.90.10">
    <property type="entry name" value="Cystine-knot cytokines"/>
    <property type="match status" value="1"/>
</dbReference>
<feature type="domain" description="Nerve growth factor-related" evidence="5">
    <location>
        <begin position="200"/>
        <end position="253"/>
    </location>
</feature>
<organism evidence="6 7">
    <name type="scientific">Hypsibius exemplaris</name>
    <name type="common">Freshwater tardigrade</name>
    <dbReference type="NCBI Taxonomy" id="2072580"/>
    <lineage>
        <taxon>Eukaryota</taxon>
        <taxon>Metazoa</taxon>
        <taxon>Ecdysozoa</taxon>
        <taxon>Tardigrada</taxon>
        <taxon>Eutardigrada</taxon>
        <taxon>Parachela</taxon>
        <taxon>Hypsibioidea</taxon>
        <taxon>Hypsibiidae</taxon>
        <taxon>Hypsibius</taxon>
    </lineage>
</organism>
<feature type="compositionally biased region" description="Gly residues" evidence="3">
    <location>
        <begin position="149"/>
        <end position="190"/>
    </location>
</feature>
<dbReference type="PANTHER" id="PTHR11589">
    <property type="entry name" value="NERVE GROWTH FACTOR NGF -RELATED"/>
    <property type="match status" value="1"/>
</dbReference>
<dbReference type="GO" id="GO:0005163">
    <property type="term" value="F:nerve growth factor receptor binding"/>
    <property type="evidence" value="ECO:0007669"/>
    <property type="project" value="TreeGrafter"/>
</dbReference>
<dbReference type="GO" id="GO:0043524">
    <property type="term" value="P:negative regulation of neuron apoptotic process"/>
    <property type="evidence" value="ECO:0007669"/>
    <property type="project" value="TreeGrafter"/>
</dbReference>
<dbReference type="PANTHER" id="PTHR11589:SF11">
    <property type="entry name" value="PREPRO-NEUROTROPHIN"/>
    <property type="match status" value="1"/>
</dbReference>
<dbReference type="GO" id="GO:0021675">
    <property type="term" value="P:nerve development"/>
    <property type="evidence" value="ECO:0007669"/>
    <property type="project" value="TreeGrafter"/>
</dbReference>
<feature type="chain" id="PRO_5040717828" description="Nerve growth factor-related domain-containing protein" evidence="4">
    <location>
        <begin position="26"/>
        <end position="268"/>
    </location>
</feature>
<dbReference type="GO" id="GO:0038180">
    <property type="term" value="P:nerve growth factor signaling pathway"/>
    <property type="evidence" value="ECO:0007669"/>
    <property type="project" value="TreeGrafter"/>
</dbReference>
<keyword evidence="4" id="KW-0732">Signal</keyword>
<evidence type="ECO:0000256" key="2">
    <source>
        <dbReference type="ARBA" id="ARBA00023030"/>
    </source>
</evidence>
<dbReference type="InterPro" id="IPR002072">
    <property type="entry name" value="Nerve_growth_factor-rel"/>
</dbReference>
<dbReference type="PROSITE" id="PS50270">
    <property type="entry name" value="NGF_2"/>
    <property type="match status" value="1"/>
</dbReference>
<dbReference type="SUPFAM" id="SSF57501">
    <property type="entry name" value="Cystine-knot cytokines"/>
    <property type="match status" value="2"/>
</dbReference>
<dbReference type="Proteomes" id="UP000192578">
    <property type="component" value="Unassembled WGS sequence"/>
</dbReference>
<evidence type="ECO:0000256" key="4">
    <source>
        <dbReference type="SAM" id="SignalP"/>
    </source>
</evidence>
<dbReference type="GO" id="GO:0048812">
    <property type="term" value="P:neuron projection morphogenesis"/>
    <property type="evidence" value="ECO:0007669"/>
    <property type="project" value="TreeGrafter"/>
</dbReference>
<dbReference type="InterPro" id="IPR029034">
    <property type="entry name" value="Cystine-knot_cytokine"/>
</dbReference>
<evidence type="ECO:0000259" key="5">
    <source>
        <dbReference type="Pfam" id="PF00243"/>
    </source>
</evidence>
<evidence type="ECO:0000256" key="3">
    <source>
        <dbReference type="SAM" id="MobiDB-lite"/>
    </source>
</evidence>
<feature type="region of interest" description="Disordered" evidence="3">
    <location>
        <begin position="131"/>
        <end position="201"/>
    </location>
</feature>
<reference evidence="7" key="1">
    <citation type="submission" date="2017-01" db="EMBL/GenBank/DDBJ databases">
        <title>Comparative genomics of anhydrobiosis in the tardigrade Hypsibius dujardini.</title>
        <authorList>
            <person name="Yoshida Y."/>
            <person name="Koutsovoulos G."/>
            <person name="Laetsch D."/>
            <person name="Stevens L."/>
            <person name="Kumar S."/>
            <person name="Horikawa D."/>
            <person name="Ishino K."/>
            <person name="Komine S."/>
            <person name="Tomita M."/>
            <person name="Blaxter M."/>
            <person name="Arakawa K."/>
        </authorList>
    </citation>
    <scope>NUCLEOTIDE SEQUENCE [LARGE SCALE GENOMIC DNA]</scope>
    <source>
        <strain evidence="7">Z151</strain>
    </source>
</reference>
<evidence type="ECO:0000313" key="7">
    <source>
        <dbReference type="Proteomes" id="UP000192578"/>
    </source>
</evidence>